<dbReference type="EMBL" id="UIGY01000057">
    <property type="protein sequence ID" value="SUZ09744.1"/>
    <property type="molecule type" value="Genomic_DNA"/>
</dbReference>
<organism evidence="1">
    <name type="scientific">Blumeria graminis f. sp. tritici 96224</name>
    <dbReference type="NCBI Taxonomy" id="1268274"/>
    <lineage>
        <taxon>Eukaryota</taxon>
        <taxon>Fungi</taxon>
        <taxon>Dikarya</taxon>
        <taxon>Ascomycota</taxon>
        <taxon>Pezizomycotina</taxon>
        <taxon>Leotiomycetes</taxon>
        <taxon>Erysiphales</taxon>
        <taxon>Erysiphaceae</taxon>
        <taxon>Blumeria</taxon>
    </lineage>
</organism>
<proteinExistence type="predicted"/>
<evidence type="ECO:0000313" key="1">
    <source>
        <dbReference type="EMBL" id="SUZ09744.1"/>
    </source>
</evidence>
<accession>A0A381L741</accession>
<protein>
    <submittedName>
        <fullName evidence="1">Bgt-20991</fullName>
    </submittedName>
</protein>
<sequence>MLSPKLIIQVVLTKRKKTTSSEHLISVSSSSLGSRFPRSGDSVTTYGERNNFL</sequence>
<name>A0A381L741_BLUGR</name>
<reference evidence="1" key="1">
    <citation type="submission" date="2018-07" db="EMBL/GenBank/DDBJ databases">
        <authorList>
            <person name="Quirk P.G."/>
            <person name="Krulwich T.A."/>
        </authorList>
    </citation>
    <scope>NUCLEOTIDE SEQUENCE</scope>
    <source>
        <strain evidence="1">96224</strain>
    </source>
</reference>
<gene>
    <name evidence="1" type="ORF">BGT96224V2_LOCUS2964</name>
</gene>
<dbReference type="AlphaFoldDB" id="A0A381L741"/>